<reference evidence="1" key="1">
    <citation type="journal article" date="2011" name="Environ. Microbiol.">
        <title>Genomic insights into the metabolic potential of the polycyclic aromatic hydrocarbon degrading sulfate-reducing Deltaproteobacterium N47.</title>
        <authorList>
            <person name="Bergmann F."/>
            <person name="Selesi D."/>
            <person name="Weinmaier T."/>
            <person name="Tischler P."/>
            <person name="Rattei T."/>
            <person name="Meckenstock R.U."/>
        </authorList>
    </citation>
    <scope>NUCLEOTIDE SEQUENCE</scope>
</reference>
<dbReference type="AlphaFoldDB" id="E1YGM9"/>
<organism evidence="1">
    <name type="scientific">uncultured Desulfobacterium sp</name>
    <dbReference type="NCBI Taxonomy" id="201089"/>
    <lineage>
        <taxon>Bacteria</taxon>
        <taxon>Pseudomonadati</taxon>
        <taxon>Thermodesulfobacteriota</taxon>
        <taxon>Desulfobacteria</taxon>
        <taxon>Desulfobacterales</taxon>
        <taxon>Desulfobacteriaceae</taxon>
        <taxon>Desulfobacterium</taxon>
        <taxon>environmental samples</taxon>
    </lineage>
</organism>
<evidence type="ECO:0000313" key="1">
    <source>
        <dbReference type="EMBL" id="CBX29723.1"/>
    </source>
</evidence>
<accession>E1YGM9</accession>
<protein>
    <submittedName>
        <fullName evidence="1">Uncharacterized protein</fullName>
    </submittedName>
</protein>
<dbReference type="EMBL" id="FR695873">
    <property type="protein sequence ID" value="CBX29723.1"/>
    <property type="molecule type" value="Genomic_DNA"/>
</dbReference>
<proteinExistence type="predicted"/>
<name>E1YGM9_9BACT</name>
<gene>
    <name evidence="1" type="ORF">N47_F14180</name>
</gene>
<sequence>MLLSGLSRNDKILSFPAFFEAIMLDNTALAIYLRFDNKIE</sequence>